<keyword evidence="4" id="KW-1185">Reference proteome</keyword>
<dbReference type="PROSITE" id="PS51205">
    <property type="entry name" value="VPS9"/>
    <property type="match status" value="1"/>
</dbReference>
<dbReference type="SMART" id="SM00167">
    <property type="entry name" value="VPS9"/>
    <property type="match status" value="1"/>
</dbReference>
<organism evidence="3 4">
    <name type="scientific">Heterostelium pallidum (strain ATCC 26659 / Pp 5 / PN500)</name>
    <name type="common">Cellular slime mold</name>
    <name type="synonym">Polysphondylium pallidum</name>
    <dbReference type="NCBI Taxonomy" id="670386"/>
    <lineage>
        <taxon>Eukaryota</taxon>
        <taxon>Amoebozoa</taxon>
        <taxon>Evosea</taxon>
        <taxon>Eumycetozoa</taxon>
        <taxon>Dictyostelia</taxon>
        <taxon>Acytosteliales</taxon>
        <taxon>Acytosteliaceae</taxon>
        <taxon>Heterostelium</taxon>
    </lineage>
</organism>
<gene>
    <name evidence="3" type="ORF">PPL_12633</name>
</gene>
<feature type="compositionally biased region" description="Low complexity" evidence="1">
    <location>
        <begin position="37"/>
        <end position="48"/>
    </location>
</feature>
<evidence type="ECO:0000313" key="4">
    <source>
        <dbReference type="Proteomes" id="UP000001396"/>
    </source>
</evidence>
<evidence type="ECO:0000256" key="1">
    <source>
        <dbReference type="SAM" id="MobiDB-lite"/>
    </source>
</evidence>
<feature type="region of interest" description="Disordered" evidence="1">
    <location>
        <begin position="1"/>
        <end position="93"/>
    </location>
</feature>
<protein>
    <submittedName>
        <fullName evidence="3">Vacuolar sorting protein 9 domain-containing protein</fullName>
    </submittedName>
</protein>
<dbReference type="SUPFAM" id="SSF109993">
    <property type="entry name" value="VPS9 domain"/>
    <property type="match status" value="1"/>
</dbReference>
<comment type="caution">
    <text evidence="3">The sequence shown here is derived from an EMBL/GenBank/DDBJ whole genome shotgun (WGS) entry which is preliminary data.</text>
</comment>
<dbReference type="GO" id="GO:0016192">
    <property type="term" value="P:vesicle-mediated transport"/>
    <property type="evidence" value="ECO:0007669"/>
    <property type="project" value="InterPro"/>
</dbReference>
<dbReference type="GO" id="GO:0031267">
    <property type="term" value="F:small GTPase binding"/>
    <property type="evidence" value="ECO:0007669"/>
    <property type="project" value="TreeGrafter"/>
</dbReference>
<dbReference type="GO" id="GO:0005085">
    <property type="term" value="F:guanyl-nucleotide exchange factor activity"/>
    <property type="evidence" value="ECO:0007669"/>
    <property type="project" value="InterPro"/>
</dbReference>
<dbReference type="InterPro" id="IPR003123">
    <property type="entry name" value="VPS9"/>
</dbReference>
<dbReference type="STRING" id="670386.D3BN55"/>
<feature type="compositionally biased region" description="Low complexity" evidence="1">
    <location>
        <begin position="528"/>
        <end position="542"/>
    </location>
</feature>
<dbReference type="Proteomes" id="UP000001396">
    <property type="component" value="Unassembled WGS sequence"/>
</dbReference>
<dbReference type="PANTHER" id="PTHR23101">
    <property type="entry name" value="RAB GDP/GTP EXCHANGE FACTOR"/>
    <property type="match status" value="1"/>
</dbReference>
<sequence>MWFPSLHSQTPTVQQQQQQQQQQQTSKNNNNSGIPKSSSSTSLVNSESYDSLVAIDNQQQQQQQQQKNGNGKQTTSTSTPLNTSSGMENVRIGGGNGIVTVEESAREKASFFTKLKNPKALEIKKSLNNFTHQFASNGPGKLEEQGHTVVTYSRELENWILSNQLWENANDAEIEGIRDGIEKFIMTKVFHCTFMPARLGGLEASDGNIVPEQGLIATEEDLKIYKLILTLSFITPLHLDIQKFVQSNGALIEKSMIELRKMNTYKTPRDKMICIYNSCKVIFRLLSSMNNTPSGADDFLPILIFVVLKANPPMLHSNIQYISTFRNPSRMSTETGCYFTHLVSALTFIENIQPSDLTIEESEFYRLRERCEAELPTKLHPDVLKRMNLLKTLQQNSMNQAPLSNQYIATTPKPTMTPTTLTPTPPTSIKYEFINYNVDDLKIGQLQKLLDDYKRLAMENNILRSKMSGFNSEASSLSSSPALSRMPSWTSSSPSLSFSNAPPQAFTSTLTQIMEKVESQQPPPPLTPTKSSSSPSNQSLLD</sequence>
<evidence type="ECO:0000259" key="2">
    <source>
        <dbReference type="PROSITE" id="PS51205"/>
    </source>
</evidence>
<dbReference type="AlphaFoldDB" id="D3BN55"/>
<reference evidence="3 4" key="1">
    <citation type="journal article" date="2011" name="Genome Res.">
        <title>Phylogeny-wide analysis of social amoeba genomes highlights ancient origins for complex intercellular communication.</title>
        <authorList>
            <person name="Heidel A.J."/>
            <person name="Lawal H.M."/>
            <person name="Felder M."/>
            <person name="Schilde C."/>
            <person name="Helps N.R."/>
            <person name="Tunggal B."/>
            <person name="Rivero F."/>
            <person name="John U."/>
            <person name="Schleicher M."/>
            <person name="Eichinger L."/>
            <person name="Platzer M."/>
            <person name="Noegel A.A."/>
            <person name="Schaap P."/>
            <person name="Gloeckner G."/>
        </authorList>
    </citation>
    <scope>NUCLEOTIDE SEQUENCE [LARGE SCALE GENOMIC DNA]</scope>
    <source>
        <strain evidence="4">ATCC 26659 / Pp 5 / PN500</strain>
    </source>
</reference>
<feature type="compositionally biased region" description="Polar residues" evidence="1">
    <location>
        <begin position="25"/>
        <end position="36"/>
    </location>
</feature>
<dbReference type="Gene3D" id="1.10.246.120">
    <property type="match status" value="1"/>
</dbReference>
<feature type="compositionally biased region" description="Low complexity" evidence="1">
    <location>
        <begin position="472"/>
        <end position="503"/>
    </location>
</feature>
<dbReference type="InterPro" id="IPR041545">
    <property type="entry name" value="DUF5601"/>
</dbReference>
<feature type="compositionally biased region" description="Low complexity" evidence="1">
    <location>
        <begin position="14"/>
        <end position="24"/>
    </location>
</feature>
<dbReference type="RefSeq" id="XP_020429546.1">
    <property type="nucleotide sequence ID" value="XM_020583359.1"/>
</dbReference>
<proteinExistence type="predicted"/>
<dbReference type="Gene3D" id="1.20.1050.80">
    <property type="entry name" value="VPS9 domain"/>
    <property type="match status" value="1"/>
</dbReference>
<dbReference type="GeneID" id="31368100"/>
<dbReference type="Pfam" id="PF02204">
    <property type="entry name" value="VPS9"/>
    <property type="match status" value="1"/>
</dbReference>
<accession>D3BN55</accession>
<dbReference type="InterPro" id="IPR037191">
    <property type="entry name" value="VPS9_dom_sf"/>
</dbReference>
<feature type="domain" description="VPS9" evidence="2">
    <location>
        <begin position="218"/>
        <end position="358"/>
    </location>
</feature>
<feature type="compositionally biased region" description="Low complexity" evidence="1">
    <location>
        <begin position="57"/>
        <end position="85"/>
    </location>
</feature>
<dbReference type="InterPro" id="IPR045046">
    <property type="entry name" value="Vps9-like"/>
</dbReference>
<dbReference type="EMBL" id="ADBJ01000043">
    <property type="protein sequence ID" value="EFA77417.1"/>
    <property type="molecule type" value="Genomic_DNA"/>
</dbReference>
<name>D3BN55_HETP5</name>
<dbReference type="Pfam" id="PF18151">
    <property type="entry name" value="DUF5601"/>
    <property type="match status" value="1"/>
</dbReference>
<dbReference type="InParanoid" id="D3BN55"/>
<dbReference type="OMA" id="WENANDA"/>
<feature type="compositionally biased region" description="Polar residues" evidence="1">
    <location>
        <begin position="1"/>
        <end position="13"/>
    </location>
</feature>
<dbReference type="PANTHER" id="PTHR23101:SF125">
    <property type="entry name" value="VACUOLAR SORTING PROTEIN 9 DOMAIN-CONTAINING PROTEIN"/>
    <property type="match status" value="1"/>
</dbReference>
<dbReference type="GO" id="GO:0030139">
    <property type="term" value="C:endocytic vesicle"/>
    <property type="evidence" value="ECO:0007669"/>
    <property type="project" value="TreeGrafter"/>
</dbReference>
<evidence type="ECO:0000313" key="3">
    <source>
        <dbReference type="EMBL" id="EFA77417.1"/>
    </source>
</evidence>
<dbReference type="GO" id="GO:0005829">
    <property type="term" value="C:cytosol"/>
    <property type="evidence" value="ECO:0007669"/>
    <property type="project" value="TreeGrafter"/>
</dbReference>
<feature type="region of interest" description="Disordered" evidence="1">
    <location>
        <begin position="470"/>
        <end position="542"/>
    </location>
</feature>